<dbReference type="Gene3D" id="1.10.510.10">
    <property type="entry name" value="Transferase(Phosphotransferase) domain 1"/>
    <property type="match status" value="1"/>
</dbReference>
<keyword evidence="6" id="KW-0067">ATP-binding</keyword>
<evidence type="ECO:0000256" key="9">
    <source>
        <dbReference type="SAM" id="Phobius"/>
    </source>
</evidence>
<dbReference type="Gene3D" id="3.30.10.20">
    <property type="match status" value="3"/>
</dbReference>
<dbReference type="InterPro" id="IPR008271">
    <property type="entry name" value="Ser/Thr_kinase_AS"/>
</dbReference>
<dbReference type="AlphaFoldDB" id="A0AAW7Z9S9"/>
<dbReference type="EC" id="2.7.11.1" evidence="1"/>
<evidence type="ECO:0000256" key="7">
    <source>
        <dbReference type="ARBA" id="ARBA00047899"/>
    </source>
</evidence>
<dbReference type="SUPFAM" id="SSF56112">
    <property type="entry name" value="Protein kinase-like (PK-like)"/>
    <property type="match status" value="1"/>
</dbReference>
<dbReference type="InterPro" id="IPR005543">
    <property type="entry name" value="PASTA_dom"/>
</dbReference>
<evidence type="ECO:0000259" key="11">
    <source>
        <dbReference type="PROSITE" id="PS51178"/>
    </source>
</evidence>
<evidence type="ECO:0000256" key="2">
    <source>
        <dbReference type="ARBA" id="ARBA00022527"/>
    </source>
</evidence>
<keyword evidence="13" id="KW-1185">Reference proteome</keyword>
<dbReference type="InterPro" id="IPR000719">
    <property type="entry name" value="Prot_kinase_dom"/>
</dbReference>
<dbReference type="FunFam" id="1.10.510.10:FF:000021">
    <property type="entry name" value="Serine/threonine protein kinase"/>
    <property type="match status" value="1"/>
</dbReference>
<dbReference type="SMART" id="SM00220">
    <property type="entry name" value="S_TKc"/>
    <property type="match status" value="1"/>
</dbReference>
<dbReference type="PANTHER" id="PTHR43289">
    <property type="entry name" value="MITOGEN-ACTIVATED PROTEIN KINASE KINASE KINASE 20-RELATED"/>
    <property type="match status" value="1"/>
</dbReference>
<dbReference type="InterPro" id="IPR011009">
    <property type="entry name" value="Kinase-like_dom_sf"/>
</dbReference>
<feature type="transmembrane region" description="Helical" evidence="9">
    <location>
        <begin position="316"/>
        <end position="339"/>
    </location>
</feature>
<dbReference type="Proteomes" id="UP001172911">
    <property type="component" value="Unassembled WGS sequence"/>
</dbReference>
<keyword evidence="5 12" id="KW-0418">Kinase</keyword>
<dbReference type="PROSITE" id="PS00108">
    <property type="entry name" value="PROTEIN_KINASE_ST"/>
    <property type="match status" value="1"/>
</dbReference>
<dbReference type="PROSITE" id="PS50011">
    <property type="entry name" value="PROTEIN_KINASE_DOM"/>
    <property type="match status" value="1"/>
</dbReference>
<dbReference type="NCBIfam" id="NF033483">
    <property type="entry name" value="PknB_PASTA_kin"/>
    <property type="match status" value="1"/>
</dbReference>
<evidence type="ECO:0000259" key="10">
    <source>
        <dbReference type="PROSITE" id="PS50011"/>
    </source>
</evidence>
<dbReference type="Pfam" id="PF03793">
    <property type="entry name" value="PASTA"/>
    <property type="match status" value="3"/>
</dbReference>
<feature type="domain" description="PASTA" evidence="11">
    <location>
        <begin position="340"/>
        <end position="406"/>
    </location>
</feature>
<comment type="catalytic activity">
    <reaction evidence="8">
        <text>L-seryl-[protein] + ATP = O-phospho-L-seryl-[protein] + ADP + H(+)</text>
        <dbReference type="Rhea" id="RHEA:17989"/>
        <dbReference type="Rhea" id="RHEA-COMP:9863"/>
        <dbReference type="Rhea" id="RHEA-COMP:11604"/>
        <dbReference type="ChEBI" id="CHEBI:15378"/>
        <dbReference type="ChEBI" id="CHEBI:29999"/>
        <dbReference type="ChEBI" id="CHEBI:30616"/>
        <dbReference type="ChEBI" id="CHEBI:83421"/>
        <dbReference type="ChEBI" id="CHEBI:456216"/>
        <dbReference type="EC" id="2.7.11.1"/>
    </reaction>
</comment>
<organism evidence="12 13">
    <name type="scientific">Desulforamulus aquiferis</name>
    <dbReference type="NCBI Taxonomy" id="1397668"/>
    <lineage>
        <taxon>Bacteria</taxon>
        <taxon>Bacillati</taxon>
        <taxon>Bacillota</taxon>
        <taxon>Clostridia</taxon>
        <taxon>Eubacteriales</taxon>
        <taxon>Peptococcaceae</taxon>
        <taxon>Desulforamulus</taxon>
    </lineage>
</organism>
<evidence type="ECO:0000256" key="6">
    <source>
        <dbReference type="ARBA" id="ARBA00022840"/>
    </source>
</evidence>
<dbReference type="CDD" id="cd06577">
    <property type="entry name" value="PASTA_pknB"/>
    <property type="match status" value="3"/>
</dbReference>
<dbReference type="SMART" id="SM00740">
    <property type="entry name" value="PASTA"/>
    <property type="match status" value="3"/>
</dbReference>
<evidence type="ECO:0000256" key="4">
    <source>
        <dbReference type="ARBA" id="ARBA00022741"/>
    </source>
</evidence>
<dbReference type="GO" id="GO:0005524">
    <property type="term" value="F:ATP binding"/>
    <property type="evidence" value="ECO:0007669"/>
    <property type="project" value="UniProtKB-KW"/>
</dbReference>
<feature type="domain" description="PASTA" evidence="11">
    <location>
        <begin position="477"/>
        <end position="544"/>
    </location>
</feature>
<keyword evidence="2" id="KW-0723">Serine/threonine-protein kinase</keyword>
<evidence type="ECO:0000313" key="13">
    <source>
        <dbReference type="Proteomes" id="UP001172911"/>
    </source>
</evidence>
<feature type="domain" description="Protein kinase" evidence="10">
    <location>
        <begin position="10"/>
        <end position="266"/>
    </location>
</feature>
<dbReference type="PROSITE" id="PS51178">
    <property type="entry name" value="PASTA"/>
    <property type="match status" value="3"/>
</dbReference>
<sequence length="619" mass="68050">MNGKILGNRYEILEQLGGGGMALVWKGKDTFLNRLVTVKVLRPEYASDEDFVRRFRREAQAIASLSHPNIVSIYDVGQENDSYYLVMEYVEGENLKDLIRREAPLEPARAIQIGRQIADALEHAHENNIIHRDVKPHNILITRSGRAKLTDFGIAQASASTLTHTDTIVGSVHYISPEQARGEPAGPKSDIYSLAVVLYEMLTGQVPYQGDGAIGVALKHIQEQPLSLTQINPGVPQDLEKVVLRAMNKIADRRHRNAKALGDDLVSISEETKTLAPINDDDEHTRILPLAGINKEDNRIPKNEAKPKGKKLKPAAWVMLAVVVVVLMSGLIFAFNSYLNVAEAKVPPVVGMKLEDAESLLKERGLIVKVSRQNHKTVPKDEVISQEPEANKVVKRGRTVVLLVSNGPDLVDVPDVTGVSYDEARLTLISNEFQPEVPEYIYHPTIDDGKVVEQEPRGKTQAPRGSRVKLKVSRGPEPQILKIPSLIGLTQEEARSRLTGMGLNLAEISAQPSQDYLTGQIIAQNPQAETEVEQGTGVNVTISTGPGPTPRDVLVSITVPQDGKVHEVRIKTIDVRGENFAYVSSHQPGDEISKNIRFYGKGTVQVLIDGNLVDSKSIE</sequence>
<dbReference type="FunFam" id="3.30.200.20:FF:000035">
    <property type="entry name" value="Serine/threonine protein kinase Stk1"/>
    <property type="match status" value="1"/>
</dbReference>
<dbReference type="SUPFAM" id="SSF54184">
    <property type="entry name" value="Penicillin-binding protein 2x (pbp-2x), c-terminal domain"/>
    <property type="match status" value="1"/>
</dbReference>
<dbReference type="EMBL" id="JARPTC010000003">
    <property type="protein sequence ID" value="MDO7786183.1"/>
    <property type="molecule type" value="Genomic_DNA"/>
</dbReference>
<evidence type="ECO:0000256" key="8">
    <source>
        <dbReference type="ARBA" id="ARBA00048679"/>
    </source>
</evidence>
<evidence type="ECO:0000256" key="1">
    <source>
        <dbReference type="ARBA" id="ARBA00012513"/>
    </source>
</evidence>
<reference evidence="12" key="2">
    <citation type="submission" date="2023-03" db="EMBL/GenBank/DDBJ databases">
        <authorList>
            <person name="Zhang Z."/>
        </authorList>
    </citation>
    <scope>NUCLEOTIDE SEQUENCE</scope>
    <source>
        <strain evidence="12">DSA</strain>
    </source>
</reference>
<keyword evidence="3" id="KW-0808">Transferase</keyword>
<evidence type="ECO:0000256" key="3">
    <source>
        <dbReference type="ARBA" id="ARBA00022679"/>
    </source>
</evidence>
<proteinExistence type="predicted"/>
<keyword evidence="9" id="KW-1133">Transmembrane helix</keyword>
<dbReference type="CDD" id="cd14014">
    <property type="entry name" value="STKc_PknB_like"/>
    <property type="match status" value="1"/>
</dbReference>
<evidence type="ECO:0000313" key="12">
    <source>
        <dbReference type="EMBL" id="MDO7786183.1"/>
    </source>
</evidence>
<accession>A0AAW7Z9S9</accession>
<dbReference type="GO" id="GO:0004674">
    <property type="term" value="F:protein serine/threonine kinase activity"/>
    <property type="evidence" value="ECO:0007669"/>
    <property type="project" value="UniProtKB-KW"/>
</dbReference>
<comment type="catalytic activity">
    <reaction evidence="7">
        <text>L-threonyl-[protein] + ATP = O-phospho-L-threonyl-[protein] + ADP + H(+)</text>
        <dbReference type="Rhea" id="RHEA:46608"/>
        <dbReference type="Rhea" id="RHEA-COMP:11060"/>
        <dbReference type="Rhea" id="RHEA-COMP:11605"/>
        <dbReference type="ChEBI" id="CHEBI:15378"/>
        <dbReference type="ChEBI" id="CHEBI:30013"/>
        <dbReference type="ChEBI" id="CHEBI:30616"/>
        <dbReference type="ChEBI" id="CHEBI:61977"/>
        <dbReference type="ChEBI" id="CHEBI:456216"/>
        <dbReference type="EC" id="2.7.11.1"/>
    </reaction>
</comment>
<dbReference type="Gene3D" id="3.30.200.20">
    <property type="entry name" value="Phosphorylase Kinase, domain 1"/>
    <property type="match status" value="1"/>
</dbReference>
<protein>
    <recommendedName>
        <fullName evidence="1">non-specific serine/threonine protein kinase</fullName>
        <ecNumber evidence="1">2.7.11.1</ecNumber>
    </recommendedName>
</protein>
<keyword evidence="9" id="KW-0812">Transmembrane</keyword>
<dbReference type="RefSeq" id="WP_304541057.1">
    <property type="nucleotide sequence ID" value="NZ_JARPTC010000003.1"/>
</dbReference>
<keyword evidence="4" id="KW-0547">Nucleotide-binding</keyword>
<evidence type="ECO:0000256" key="5">
    <source>
        <dbReference type="ARBA" id="ARBA00022777"/>
    </source>
</evidence>
<keyword evidence="9" id="KW-0472">Membrane</keyword>
<dbReference type="PANTHER" id="PTHR43289:SF34">
    <property type="entry name" value="SERINE_THREONINE-PROTEIN KINASE YBDM-RELATED"/>
    <property type="match status" value="1"/>
</dbReference>
<dbReference type="Pfam" id="PF00069">
    <property type="entry name" value="Pkinase"/>
    <property type="match status" value="1"/>
</dbReference>
<gene>
    <name evidence="12" type="primary">pknB</name>
    <name evidence="12" type="ORF">P6N53_02970</name>
</gene>
<comment type="caution">
    <text evidence="12">The sequence shown here is derived from an EMBL/GenBank/DDBJ whole genome shotgun (WGS) entry which is preliminary data.</text>
</comment>
<feature type="domain" description="PASTA" evidence="11">
    <location>
        <begin position="407"/>
        <end position="474"/>
    </location>
</feature>
<reference evidence="12" key="1">
    <citation type="journal article" date="2023" name="J. Hazard. Mater.">
        <title>Anaerobic biodegradation of pyrene and benzo[a]pyrene by a new sulfate-reducing Desulforamulus aquiferis strain DSA.</title>
        <authorList>
            <person name="Zhang Z."/>
            <person name="Sun J."/>
            <person name="Gong X."/>
            <person name="Wang C."/>
            <person name="Wang H."/>
        </authorList>
    </citation>
    <scope>NUCLEOTIDE SEQUENCE</scope>
    <source>
        <strain evidence="12">DSA</strain>
    </source>
</reference>
<name>A0AAW7Z9S9_9FIRM</name>